<name>A0A919YTF9_9BACL</name>
<dbReference type="Proteomes" id="UP000683139">
    <property type="component" value="Unassembled WGS sequence"/>
</dbReference>
<evidence type="ECO:0000313" key="1">
    <source>
        <dbReference type="EMBL" id="GIP18106.1"/>
    </source>
</evidence>
<gene>
    <name evidence="1" type="ORF">J40TS1_37480</name>
</gene>
<dbReference type="RefSeq" id="WP_213518116.1">
    <property type="nucleotide sequence ID" value="NZ_BOSE01000007.1"/>
</dbReference>
<sequence>MKRVAVQKVAGVKMLKRFRAISYLAIMLLFLICLGCSEKAESEEKIAYISANKDSTYTKTFKDLNLGILYDFNFRLTEADTSWVTFWVEGYQNGEKTDPFRLIELSYGLNPDKLVEGQLGFGIINPRSEENASFFLYSPNVYTAPQSIENLLNSEGVVGSTWDFAIGEEELGLGAEETKILGVYRETGNSVRTYDYQDMNHITQMINEDKTVLLLKIKVERKM</sequence>
<dbReference type="EMBL" id="BOSE01000007">
    <property type="protein sequence ID" value="GIP18106.1"/>
    <property type="molecule type" value="Genomic_DNA"/>
</dbReference>
<dbReference type="AlphaFoldDB" id="A0A919YTF9"/>
<comment type="caution">
    <text evidence="1">The sequence shown here is derived from an EMBL/GenBank/DDBJ whole genome shotgun (WGS) entry which is preliminary data.</text>
</comment>
<keyword evidence="2" id="KW-1185">Reference proteome</keyword>
<protein>
    <submittedName>
        <fullName evidence="1">Uncharacterized protein</fullName>
    </submittedName>
</protein>
<organism evidence="1 2">
    <name type="scientific">Paenibacillus montaniterrae</name>
    <dbReference type="NCBI Taxonomy" id="429341"/>
    <lineage>
        <taxon>Bacteria</taxon>
        <taxon>Bacillati</taxon>
        <taxon>Bacillota</taxon>
        <taxon>Bacilli</taxon>
        <taxon>Bacillales</taxon>
        <taxon>Paenibacillaceae</taxon>
        <taxon>Paenibacillus</taxon>
    </lineage>
</organism>
<proteinExistence type="predicted"/>
<reference evidence="1" key="1">
    <citation type="submission" date="2021-03" db="EMBL/GenBank/DDBJ databases">
        <title>Antimicrobial resistance genes in bacteria isolated from Japanese honey, and their potential for conferring macrolide and lincosamide resistance in the American foulbrood pathogen Paenibacillus larvae.</title>
        <authorList>
            <person name="Okamoto M."/>
            <person name="Kumagai M."/>
            <person name="Kanamori H."/>
            <person name="Takamatsu D."/>
        </authorList>
    </citation>
    <scope>NUCLEOTIDE SEQUENCE</scope>
    <source>
        <strain evidence="1">J40TS1</strain>
    </source>
</reference>
<evidence type="ECO:0000313" key="2">
    <source>
        <dbReference type="Proteomes" id="UP000683139"/>
    </source>
</evidence>
<accession>A0A919YTF9</accession>